<sequence length="393" mass="44201">MASASQSLNGDDATQRIYEAANDVEMQDAFPTQSNYLIIDTNVLIDQLDVIKKFSKDLEELAAQVLILIPSVVVSELDGLKRKVDLGWQANRATSWILEKVKEPRSVKVQAIREIPRAPTYASDVIRENDLAIRDCCIFFQQQGGHVVLLSRDKNLCIECVKENIRTISPPGSGRSWSSRELARALWPPDNPILSSFTANDQRYSYKPSRASGSRRIGQTVAPTPEEDDGMDIDDDGGAAPPKEEVLEPLHALDALHLQMIDHFTNVLRDIAARVRSQSGEQTPPPQTLSQHAPGYLRKPCRQWTIDDCLAYLGTKKRLREQSADVRTFWCRRNESRGWRRGQDWTSAQWALSLRALQEVGTQFQDGWLLGSLEVLAPHLEEVFATPMRPTGM</sequence>
<dbReference type="PANTHER" id="PTHR16161">
    <property type="entry name" value="TRANSCRIPTIONAL PROTEIN SWT1"/>
    <property type="match status" value="1"/>
</dbReference>
<dbReference type="GO" id="GO:0005634">
    <property type="term" value="C:nucleus"/>
    <property type="evidence" value="ECO:0007669"/>
    <property type="project" value="TreeGrafter"/>
</dbReference>
<dbReference type="Pfam" id="PF13638">
    <property type="entry name" value="PIN_4"/>
    <property type="match status" value="1"/>
</dbReference>
<protein>
    <recommendedName>
        <fullName evidence="2">PIN domain-containing protein</fullName>
    </recommendedName>
</protein>
<feature type="domain" description="PIN" evidence="2">
    <location>
        <begin position="35"/>
        <end position="158"/>
    </location>
</feature>
<evidence type="ECO:0000313" key="3">
    <source>
        <dbReference type="EMBL" id="EMD40784.1"/>
    </source>
</evidence>
<reference evidence="3 4" key="1">
    <citation type="journal article" date="2012" name="Proc. Natl. Acad. Sci. U.S.A.">
        <title>Comparative genomics of Ceriporiopsis subvermispora and Phanerochaete chrysosporium provide insight into selective ligninolysis.</title>
        <authorList>
            <person name="Fernandez-Fueyo E."/>
            <person name="Ruiz-Duenas F.J."/>
            <person name="Ferreira P."/>
            <person name="Floudas D."/>
            <person name="Hibbett D.S."/>
            <person name="Canessa P."/>
            <person name="Larrondo L.F."/>
            <person name="James T.Y."/>
            <person name="Seelenfreund D."/>
            <person name="Lobos S."/>
            <person name="Polanco R."/>
            <person name="Tello M."/>
            <person name="Honda Y."/>
            <person name="Watanabe T."/>
            <person name="Watanabe T."/>
            <person name="Ryu J.S."/>
            <person name="Kubicek C.P."/>
            <person name="Schmoll M."/>
            <person name="Gaskell J."/>
            <person name="Hammel K.E."/>
            <person name="St John F.J."/>
            <person name="Vanden Wymelenberg A."/>
            <person name="Sabat G."/>
            <person name="Splinter BonDurant S."/>
            <person name="Syed K."/>
            <person name="Yadav J.S."/>
            <person name="Doddapaneni H."/>
            <person name="Subramanian V."/>
            <person name="Lavin J.L."/>
            <person name="Oguiza J.A."/>
            <person name="Perez G."/>
            <person name="Pisabarro A.G."/>
            <person name="Ramirez L."/>
            <person name="Santoyo F."/>
            <person name="Master E."/>
            <person name="Coutinho P.M."/>
            <person name="Henrissat B."/>
            <person name="Lombard V."/>
            <person name="Magnuson J.K."/>
            <person name="Kuees U."/>
            <person name="Hori C."/>
            <person name="Igarashi K."/>
            <person name="Samejima M."/>
            <person name="Held B.W."/>
            <person name="Barry K.W."/>
            <person name="LaButti K.M."/>
            <person name="Lapidus A."/>
            <person name="Lindquist E.A."/>
            <person name="Lucas S.M."/>
            <person name="Riley R."/>
            <person name="Salamov A.A."/>
            <person name="Hoffmeister D."/>
            <person name="Schwenk D."/>
            <person name="Hadar Y."/>
            <person name="Yarden O."/>
            <person name="de Vries R.P."/>
            <person name="Wiebenga A."/>
            <person name="Stenlid J."/>
            <person name="Eastwood D."/>
            <person name="Grigoriev I.V."/>
            <person name="Berka R.M."/>
            <person name="Blanchette R.A."/>
            <person name="Kersten P."/>
            <person name="Martinez A.T."/>
            <person name="Vicuna R."/>
            <person name="Cullen D."/>
        </authorList>
    </citation>
    <scope>NUCLEOTIDE SEQUENCE [LARGE SCALE GENOMIC DNA]</scope>
    <source>
        <strain evidence="3 4">B</strain>
    </source>
</reference>
<dbReference type="SUPFAM" id="SSF88723">
    <property type="entry name" value="PIN domain-like"/>
    <property type="match status" value="1"/>
</dbReference>
<dbReference type="PANTHER" id="PTHR16161:SF0">
    <property type="entry name" value="TRANSCRIPTIONAL PROTEIN SWT1"/>
    <property type="match status" value="1"/>
</dbReference>
<dbReference type="OrthoDB" id="2017974at2759"/>
<keyword evidence="4" id="KW-1185">Reference proteome</keyword>
<dbReference type="Gene3D" id="3.40.50.1010">
    <property type="entry name" value="5'-nuclease"/>
    <property type="match status" value="1"/>
</dbReference>
<feature type="region of interest" description="Disordered" evidence="1">
    <location>
        <begin position="204"/>
        <end position="240"/>
    </location>
</feature>
<dbReference type="InterPro" id="IPR029060">
    <property type="entry name" value="PIN-like_dom_sf"/>
</dbReference>
<dbReference type="EMBL" id="KB445792">
    <property type="protein sequence ID" value="EMD40784.1"/>
    <property type="molecule type" value="Genomic_DNA"/>
</dbReference>
<feature type="compositionally biased region" description="Acidic residues" evidence="1">
    <location>
        <begin position="225"/>
        <end position="237"/>
    </location>
</feature>
<proteinExistence type="predicted"/>
<evidence type="ECO:0000256" key="1">
    <source>
        <dbReference type="SAM" id="MobiDB-lite"/>
    </source>
</evidence>
<dbReference type="GO" id="GO:0004540">
    <property type="term" value="F:RNA nuclease activity"/>
    <property type="evidence" value="ECO:0007669"/>
    <property type="project" value="UniProtKB-ARBA"/>
</dbReference>
<dbReference type="InterPro" id="IPR002716">
    <property type="entry name" value="PIN_dom"/>
</dbReference>
<dbReference type="AlphaFoldDB" id="M2PVI8"/>
<name>M2PVI8_CERS8</name>
<dbReference type="HOGENOM" id="CLU_678119_0_0_1"/>
<accession>M2PVI8</accession>
<evidence type="ECO:0000259" key="2">
    <source>
        <dbReference type="SMART" id="SM00670"/>
    </source>
</evidence>
<evidence type="ECO:0000313" key="4">
    <source>
        <dbReference type="Proteomes" id="UP000016930"/>
    </source>
</evidence>
<dbReference type="InterPro" id="IPR052626">
    <property type="entry name" value="SWT1_Regulator"/>
</dbReference>
<dbReference type="SMART" id="SM00670">
    <property type="entry name" value="PINc"/>
    <property type="match status" value="1"/>
</dbReference>
<dbReference type="CDD" id="cd18727">
    <property type="entry name" value="PIN_Swt1-like"/>
    <property type="match status" value="1"/>
</dbReference>
<organism evidence="3 4">
    <name type="scientific">Ceriporiopsis subvermispora (strain B)</name>
    <name type="common">White-rot fungus</name>
    <name type="synonym">Gelatoporia subvermispora</name>
    <dbReference type="NCBI Taxonomy" id="914234"/>
    <lineage>
        <taxon>Eukaryota</taxon>
        <taxon>Fungi</taxon>
        <taxon>Dikarya</taxon>
        <taxon>Basidiomycota</taxon>
        <taxon>Agaricomycotina</taxon>
        <taxon>Agaricomycetes</taxon>
        <taxon>Polyporales</taxon>
        <taxon>Gelatoporiaceae</taxon>
        <taxon>Gelatoporia</taxon>
    </lineage>
</organism>
<gene>
    <name evidence="3" type="ORF">CERSUDRAFT_80438</name>
</gene>
<dbReference type="Proteomes" id="UP000016930">
    <property type="component" value="Unassembled WGS sequence"/>
</dbReference>